<feature type="domain" description="Tudor" evidence="2">
    <location>
        <begin position="460"/>
        <end position="518"/>
    </location>
</feature>
<evidence type="ECO:0000313" key="4">
    <source>
        <dbReference type="Proteomes" id="UP000821853"/>
    </source>
</evidence>
<dbReference type="Proteomes" id="UP000821853">
    <property type="component" value="Chromosome 10"/>
</dbReference>
<dbReference type="VEuPathDB" id="VectorBase:HLOH_041721"/>
<feature type="domain" description="Tudor" evidence="2">
    <location>
        <begin position="285"/>
        <end position="344"/>
    </location>
</feature>
<dbReference type="PANTHER" id="PTHR22948">
    <property type="entry name" value="TUDOR DOMAIN CONTAINING PROTEIN"/>
    <property type="match status" value="1"/>
</dbReference>
<evidence type="ECO:0000313" key="3">
    <source>
        <dbReference type="EMBL" id="KAH9363581.1"/>
    </source>
</evidence>
<feature type="compositionally biased region" description="Acidic residues" evidence="1">
    <location>
        <begin position="664"/>
        <end position="677"/>
    </location>
</feature>
<dbReference type="PROSITE" id="PS50304">
    <property type="entry name" value="TUDOR"/>
    <property type="match status" value="3"/>
</dbReference>
<dbReference type="SMART" id="SM00333">
    <property type="entry name" value="TUDOR"/>
    <property type="match status" value="3"/>
</dbReference>
<dbReference type="Gene3D" id="2.30.30.140">
    <property type="match status" value="3"/>
</dbReference>
<feature type="compositionally biased region" description="Polar residues" evidence="1">
    <location>
        <begin position="631"/>
        <end position="641"/>
    </location>
</feature>
<sequence>MCFSLSLPPVSLSMGCPTPLLGTAQSTHKILPCYPPLSKISGKLAAYVMHTESLSGFYVMLKEQESALEEMATRLEECYVNAPLPIVAPCAKLPCVAFYPKDGAWYRAKVVRDMNVQFIDYGNVDTVPEIREIAPEFLEIPPFCYKCKLDGAKELAGVAGADAAFTELVADAELELQVLTWGMEVTVRLFKDGADITALLKEKLAAPSTEPQAAPTSHTEEQAVPAPVSADAVTEAPTREGCTVTHVDGLDSFYVLPLVRQADLEALGDKLQEVLGVGSAAVVDNPDGETLYGALYSADGLWYRARVEGAAAEGGLKVRFVDYGNVESVQSVVTLDSEEFRLEPFCMECQLAGLKGAAGPSALEKFKELVLDAELQVETVAPGIKPAVRLFTADGTELLTQLPLRSGYTVCEVPLHQKVQVQVSHVESPTDFFVQLVEQLDALETLTAQLFELPPGDGATVDMSQPCMVFWSDETPYRATVLETSDSAAALVHFVDYGNCDTVEVSGIRPLPSSLVEVPLFAVHCTLDVPEGKLGEEATEELQRLAESEPASSLLAEFLGERNGRYVVRLLDMGIDVLGKLLKGQDSGGDVSPSDAAQGSASQETPEAAPTSGTGDEGDAAAPTVVEAQDSGVSKTVTSSDVEPKGSDGVETAIGGGSDIPEAKDDELQDEAVEEAEFEARGDKLDEEENSGEPAADAELLEEGTDANLNGQGGVTEELLPPVVEDDTLAEDQAGTTPAGDLAPEEVKEATAFEETRTAAEDSRADGEPATVPIEELLPEAPAAAAAPLEEERTTLEVLTTVEDDSSKDDATAKLPTEELCLDAPPGAAAPLREEPATFEEDSCDEDVTVVIRTEEPVLELPAGAASFEEQESEVKVETAVLESAAPTRHEDESGPTSADGTVPEETADAADLASAGAPSVGGLTSELALEDAVLAGVSAPNSVPEATPLEAPLPEVESQTEVTGDASLVVAEEVPADGSQSKGELDKSPVASESATVGSVPVDEAPACAEVPLELGKEHGDKTEPEAKPEQESDTATTEVESALALEKPDEGSPREACGPDPEDRPVALSEKGEGPSSLQRVGANDSAAAGAVTPVVSGAIGAGGDAAGFKAEATVSPYPSRRRMPDECVVPGVCTNPELFASPSDEGD</sequence>
<protein>
    <recommendedName>
        <fullName evidence="2">Tudor domain-containing protein</fullName>
    </recommendedName>
</protein>
<reference evidence="3 4" key="1">
    <citation type="journal article" date="2020" name="Cell">
        <title>Large-Scale Comparative Analyses of Tick Genomes Elucidate Their Genetic Diversity and Vector Capacities.</title>
        <authorList>
            <consortium name="Tick Genome and Microbiome Consortium (TIGMIC)"/>
            <person name="Jia N."/>
            <person name="Wang J."/>
            <person name="Shi W."/>
            <person name="Du L."/>
            <person name="Sun Y."/>
            <person name="Zhan W."/>
            <person name="Jiang J.F."/>
            <person name="Wang Q."/>
            <person name="Zhang B."/>
            <person name="Ji P."/>
            <person name="Bell-Sakyi L."/>
            <person name="Cui X.M."/>
            <person name="Yuan T.T."/>
            <person name="Jiang B.G."/>
            <person name="Yang W.F."/>
            <person name="Lam T.T."/>
            <person name="Chang Q.C."/>
            <person name="Ding S.J."/>
            <person name="Wang X.J."/>
            <person name="Zhu J.G."/>
            <person name="Ruan X.D."/>
            <person name="Zhao L."/>
            <person name="Wei J.T."/>
            <person name="Ye R.Z."/>
            <person name="Que T.C."/>
            <person name="Du C.H."/>
            <person name="Zhou Y.H."/>
            <person name="Cheng J.X."/>
            <person name="Dai P.F."/>
            <person name="Guo W.B."/>
            <person name="Han X.H."/>
            <person name="Huang E.J."/>
            <person name="Li L.F."/>
            <person name="Wei W."/>
            <person name="Gao Y.C."/>
            <person name="Liu J.Z."/>
            <person name="Shao H.Z."/>
            <person name="Wang X."/>
            <person name="Wang C.C."/>
            <person name="Yang T.C."/>
            <person name="Huo Q.B."/>
            <person name="Li W."/>
            <person name="Chen H.Y."/>
            <person name="Chen S.E."/>
            <person name="Zhou L.G."/>
            <person name="Ni X.B."/>
            <person name="Tian J.H."/>
            <person name="Sheng Y."/>
            <person name="Liu T."/>
            <person name="Pan Y.S."/>
            <person name="Xia L.Y."/>
            <person name="Li J."/>
            <person name="Zhao F."/>
            <person name="Cao W.C."/>
        </authorList>
    </citation>
    <scope>NUCLEOTIDE SEQUENCE [LARGE SCALE GENOMIC DNA]</scope>
    <source>
        <strain evidence="3">HaeL-2018</strain>
    </source>
</reference>
<dbReference type="OrthoDB" id="6433034at2759"/>
<dbReference type="InterPro" id="IPR050621">
    <property type="entry name" value="Tudor_domain_containing"/>
</dbReference>
<dbReference type="GO" id="GO:0005737">
    <property type="term" value="C:cytoplasm"/>
    <property type="evidence" value="ECO:0007669"/>
    <property type="project" value="UniProtKB-ARBA"/>
</dbReference>
<feature type="region of interest" description="Disordered" evidence="1">
    <location>
        <begin position="884"/>
        <end position="904"/>
    </location>
</feature>
<dbReference type="EMBL" id="JABSTR010000002">
    <property type="protein sequence ID" value="KAH9363581.1"/>
    <property type="molecule type" value="Genomic_DNA"/>
</dbReference>
<name>A0A9J6FKK6_HAELO</name>
<dbReference type="PANTHER" id="PTHR22948:SF72">
    <property type="entry name" value="TUDOR DOMAIN-CONTAINING PROTEIN"/>
    <property type="match status" value="1"/>
</dbReference>
<feature type="region of interest" description="Disordered" evidence="1">
    <location>
        <begin position="585"/>
        <end position="698"/>
    </location>
</feature>
<organism evidence="3 4">
    <name type="scientific">Haemaphysalis longicornis</name>
    <name type="common">Bush tick</name>
    <dbReference type="NCBI Taxonomy" id="44386"/>
    <lineage>
        <taxon>Eukaryota</taxon>
        <taxon>Metazoa</taxon>
        <taxon>Ecdysozoa</taxon>
        <taxon>Arthropoda</taxon>
        <taxon>Chelicerata</taxon>
        <taxon>Arachnida</taxon>
        <taxon>Acari</taxon>
        <taxon>Parasitiformes</taxon>
        <taxon>Ixodida</taxon>
        <taxon>Ixodoidea</taxon>
        <taxon>Ixodidae</taxon>
        <taxon>Haemaphysalinae</taxon>
        <taxon>Haemaphysalis</taxon>
    </lineage>
</organism>
<feature type="region of interest" description="Disordered" evidence="1">
    <location>
        <begin position="733"/>
        <end position="768"/>
    </location>
</feature>
<dbReference type="Gene3D" id="2.40.50.90">
    <property type="match status" value="3"/>
</dbReference>
<keyword evidence="4" id="KW-1185">Reference proteome</keyword>
<dbReference type="AlphaFoldDB" id="A0A9J6FKK6"/>
<feature type="compositionally biased region" description="Polar residues" evidence="1">
    <location>
        <begin position="595"/>
        <end position="605"/>
    </location>
</feature>
<feature type="compositionally biased region" description="Low complexity" evidence="1">
    <location>
        <begin position="944"/>
        <end position="958"/>
    </location>
</feature>
<accession>A0A9J6FKK6</accession>
<proteinExistence type="predicted"/>
<gene>
    <name evidence="3" type="ORF">HPB48_013770</name>
</gene>
<dbReference type="InterPro" id="IPR002999">
    <property type="entry name" value="Tudor"/>
</dbReference>
<feature type="region of interest" description="Disordered" evidence="1">
    <location>
        <begin position="942"/>
        <end position="1089"/>
    </location>
</feature>
<dbReference type="SUPFAM" id="SSF63748">
    <property type="entry name" value="Tudor/PWWP/MBT"/>
    <property type="match status" value="3"/>
</dbReference>
<feature type="compositionally biased region" description="Basic and acidic residues" evidence="1">
    <location>
        <begin position="1063"/>
        <end position="1075"/>
    </location>
</feature>
<comment type="caution">
    <text evidence="3">The sequence shown here is derived from an EMBL/GenBank/DDBJ whole genome shotgun (WGS) entry which is preliminary data.</text>
</comment>
<evidence type="ECO:0000256" key="1">
    <source>
        <dbReference type="SAM" id="MobiDB-lite"/>
    </source>
</evidence>
<dbReference type="OMA" id="DIATHTD"/>
<feature type="compositionally biased region" description="Basic and acidic residues" evidence="1">
    <location>
        <begin position="1016"/>
        <end position="1032"/>
    </location>
</feature>
<feature type="compositionally biased region" description="Basic and acidic residues" evidence="1">
    <location>
        <begin position="745"/>
        <end position="767"/>
    </location>
</feature>
<dbReference type="InterPro" id="IPR035437">
    <property type="entry name" value="SNase_OB-fold_sf"/>
</dbReference>
<dbReference type="Pfam" id="PF00567">
    <property type="entry name" value="TUDOR"/>
    <property type="match status" value="3"/>
</dbReference>
<feature type="region of interest" description="Disordered" evidence="1">
    <location>
        <begin position="207"/>
        <end position="227"/>
    </location>
</feature>
<evidence type="ECO:0000259" key="2">
    <source>
        <dbReference type="PROSITE" id="PS50304"/>
    </source>
</evidence>
<feature type="domain" description="Tudor" evidence="2">
    <location>
        <begin position="88"/>
        <end position="142"/>
    </location>
</feature>